<dbReference type="EMBL" id="JBHRYJ010000001">
    <property type="protein sequence ID" value="MFC3673909.1"/>
    <property type="molecule type" value="Genomic_DNA"/>
</dbReference>
<sequence>MVEAADLAPLKAKLGVPEALISCHTAEVGGYVIEGHVPAYAMTRLLTERPQATGLAVADMPVGCPSMEVLGKRRLNPTFRRRR</sequence>
<name>A0ABV7V9Q4_9PROT</name>
<evidence type="ECO:0000313" key="2">
    <source>
        <dbReference type="Proteomes" id="UP001595711"/>
    </source>
</evidence>
<dbReference type="RefSeq" id="WP_379719876.1">
    <property type="nucleotide sequence ID" value="NZ_JBHRYJ010000001.1"/>
</dbReference>
<evidence type="ECO:0000313" key="1">
    <source>
        <dbReference type="EMBL" id="MFC3673909.1"/>
    </source>
</evidence>
<dbReference type="InterPro" id="IPR007332">
    <property type="entry name" value="DUF411"/>
</dbReference>
<comment type="caution">
    <text evidence="1">The sequence shown here is derived from an EMBL/GenBank/DDBJ whole genome shotgun (WGS) entry which is preliminary data.</text>
</comment>
<dbReference type="Pfam" id="PF04214">
    <property type="entry name" value="DUF411"/>
    <property type="match status" value="1"/>
</dbReference>
<dbReference type="Proteomes" id="UP001595711">
    <property type="component" value="Unassembled WGS sequence"/>
</dbReference>
<keyword evidence="2" id="KW-1185">Reference proteome</keyword>
<organism evidence="1 2">
    <name type="scientific">Ferrovibrio xuzhouensis</name>
    <dbReference type="NCBI Taxonomy" id="1576914"/>
    <lineage>
        <taxon>Bacteria</taxon>
        <taxon>Pseudomonadati</taxon>
        <taxon>Pseudomonadota</taxon>
        <taxon>Alphaproteobacteria</taxon>
        <taxon>Rhodospirillales</taxon>
        <taxon>Rhodospirillaceae</taxon>
        <taxon>Ferrovibrio</taxon>
    </lineage>
</organism>
<proteinExistence type="predicted"/>
<accession>A0ABV7V9Q4</accession>
<protein>
    <submittedName>
        <fullName evidence="1">DUF411 domain-containing protein</fullName>
    </submittedName>
</protein>
<reference evidence="2" key="1">
    <citation type="journal article" date="2019" name="Int. J. Syst. Evol. Microbiol.">
        <title>The Global Catalogue of Microorganisms (GCM) 10K type strain sequencing project: providing services to taxonomists for standard genome sequencing and annotation.</title>
        <authorList>
            <consortium name="The Broad Institute Genomics Platform"/>
            <consortium name="The Broad Institute Genome Sequencing Center for Infectious Disease"/>
            <person name="Wu L."/>
            <person name="Ma J."/>
        </authorList>
    </citation>
    <scope>NUCLEOTIDE SEQUENCE [LARGE SCALE GENOMIC DNA]</scope>
    <source>
        <strain evidence="2">KCTC 42182</strain>
    </source>
</reference>
<gene>
    <name evidence="1" type="ORF">ACFOOQ_00030</name>
</gene>